<sequence length="113" mass="13084">MKFTERLKLLRTQAKLTQSQIAKKLGVSQQAYGDWERGVKKPTQDNLVKLSNIFNVSVDSLLVGEENDVDLSEVEILFRNTSKGMTKEEKLIFKNELMEFMKERKKILKSDCD</sequence>
<proteinExistence type="predicted"/>
<dbReference type="SUPFAM" id="SSF47413">
    <property type="entry name" value="lambda repressor-like DNA-binding domains"/>
    <property type="match status" value="1"/>
</dbReference>
<protein>
    <submittedName>
        <fullName evidence="3">Transcriptional regulator with XRE-family HTH domain</fullName>
    </submittedName>
</protein>
<keyword evidence="1" id="KW-0238">DNA-binding</keyword>
<accession>A0ABU0A590</accession>
<dbReference type="InterPro" id="IPR049639">
    <property type="entry name" value="RstR"/>
</dbReference>
<name>A0ABU0A590_STRDY</name>
<dbReference type="SMART" id="SM00530">
    <property type="entry name" value="HTH_XRE"/>
    <property type="match status" value="1"/>
</dbReference>
<dbReference type="RefSeq" id="WP_014612128.1">
    <property type="nucleotide sequence ID" value="NZ_CP044102.1"/>
</dbReference>
<dbReference type="InterPro" id="IPR010982">
    <property type="entry name" value="Lambda_DNA-bd_dom_sf"/>
</dbReference>
<dbReference type="PANTHER" id="PTHR46558:SF11">
    <property type="entry name" value="HTH-TYPE TRANSCRIPTIONAL REGULATOR XRE"/>
    <property type="match status" value="1"/>
</dbReference>
<dbReference type="PANTHER" id="PTHR46558">
    <property type="entry name" value="TRACRIPTIONAL REGULATORY PROTEIN-RELATED-RELATED"/>
    <property type="match status" value="1"/>
</dbReference>
<dbReference type="NCBIfam" id="NF041951">
    <property type="entry name" value="phage_RstR"/>
    <property type="match status" value="1"/>
</dbReference>
<dbReference type="PROSITE" id="PS50943">
    <property type="entry name" value="HTH_CROC1"/>
    <property type="match status" value="1"/>
</dbReference>
<evidence type="ECO:0000256" key="1">
    <source>
        <dbReference type="ARBA" id="ARBA00023125"/>
    </source>
</evidence>
<evidence type="ECO:0000313" key="4">
    <source>
        <dbReference type="Proteomes" id="UP001237071"/>
    </source>
</evidence>
<reference evidence="3 4" key="1">
    <citation type="submission" date="2023-07" db="EMBL/GenBank/DDBJ databases">
        <title>Genomic Encyclopedia of Type Strains, Phase IV (KMG-IV): sequencing the most valuable type-strain genomes for metagenomic binning, comparative biology and taxonomic classification.</title>
        <authorList>
            <person name="Goeker M."/>
        </authorList>
    </citation>
    <scope>NUCLEOTIDE SEQUENCE [LARGE SCALE GENOMIC DNA]</scope>
    <source>
        <strain evidence="3 4">DSM 23147</strain>
    </source>
</reference>
<comment type="caution">
    <text evidence="3">The sequence shown here is derived from an EMBL/GenBank/DDBJ whole genome shotgun (WGS) entry which is preliminary data.</text>
</comment>
<dbReference type="Proteomes" id="UP001237071">
    <property type="component" value="Unassembled WGS sequence"/>
</dbReference>
<organism evidence="3 4">
    <name type="scientific">Streptococcus dysgalactiae</name>
    <dbReference type="NCBI Taxonomy" id="1334"/>
    <lineage>
        <taxon>Bacteria</taxon>
        <taxon>Bacillati</taxon>
        <taxon>Bacillota</taxon>
        <taxon>Bacilli</taxon>
        <taxon>Lactobacillales</taxon>
        <taxon>Streptococcaceae</taxon>
        <taxon>Streptococcus</taxon>
    </lineage>
</organism>
<dbReference type="GeneID" id="83691179"/>
<evidence type="ECO:0000259" key="2">
    <source>
        <dbReference type="PROSITE" id="PS50943"/>
    </source>
</evidence>
<dbReference type="InterPro" id="IPR001387">
    <property type="entry name" value="Cro/C1-type_HTH"/>
</dbReference>
<dbReference type="Pfam" id="PF01381">
    <property type="entry name" value="HTH_3"/>
    <property type="match status" value="1"/>
</dbReference>
<evidence type="ECO:0000313" key="3">
    <source>
        <dbReference type="EMBL" id="MDQ0262450.1"/>
    </source>
</evidence>
<dbReference type="CDD" id="cd00093">
    <property type="entry name" value="HTH_XRE"/>
    <property type="match status" value="1"/>
</dbReference>
<gene>
    <name evidence="3" type="ORF">J2S26_000522</name>
</gene>
<dbReference type="EMBL" id="JAUSTL010000003">
    <property type="protein sequence ID" value="MDQ0262450.1"/>
    <property type="molecule type" value="Genomic_DNA"/>
</dbReference>
<dbReference type="Gene3D" id="1.10.260.40">
    <property type="entry name" value="lambda repressor-like DNA-binding domains"/>
    <property type="match status" value="1"/>
</dbReference>
<keyword evidence="4" id="KW-1185">Reference proteome</keyword>
<feature type="domain" description="HTH cro/C1-type" evidence="2">
    <location>
        <begin position="7"/>
        <end position="61"/>
    </location>
</feature>